<feature type="non-terminal residue" evidence="1">
    <location>
        <position position="1"/>
    </location>
</feature>
<organism evidence="1">
    <name type="scientific">hydrothermal vent metagenome</name>
    <dbReference type="NCBI Taxonomy" id="652676"/>
    <lineage>
        <taxon>unclassified sequences</taxon>
        <taxon>metagenomes</taxon>
        <taxon>ecological metagenomes</taxon>
    </lineage>
</organism>
<evidence type="ECO:0000313" key="1">
    <source>
        <dbReference type="EMBL" id="VAW02734.1"/>
    </source>
</evidence>
<dbReference type="AlphaFoldDB" id="A0A3B0T1Q3"/>
<proteinExistence type="predicted"/>
<accession>A0A3B0T1Q3</accession>
<protein>
    <submittedName>
        <fullName evidence="1">Uncharacterized protein</fullName>
    </submittedName>
</protein>
<dbReference type="EMBL" id="UOEI01000339">
    <property type="protein sequence ID" value="VAW02734.1"/>
    <property type="molecule type" value="Genomic_DNA"/>
</dbReference>
<gene>
    <name evidence="1" type="ORF">MNBD_ACTINO01-1650</name>
</gene>
<sequence length="38" mass="3927">AASPVVVARPVGRLVLPGGDYDVAAPDLTRYTRNGDST</sequence>
<reference evidence="1" key="1">
    <citation type="submission" date="2018-06" db="EMBL/GenBank/DDBJ databases">
        <authorList>
            <person name="Zhirakovskaya E."/>
        </authorList>
    </citation>
    <scope>NUCLEOTIDE SEQUENCE</scope>
</reference>
<name>A0A3B0T1Q3_9ZZZZ</name>